<evidence type="ECO:0000256" key="4">
    <source>
        <dbReference type="ARBA" id="ARBA00022723"/>
    </source>
</evidence>
<evidence type="ECO:0000259" key="13">
    <source>
        <dbReference type="PROSITE" id="PS51918"/>
    </source>
</evidence>
<dbReference type="GO" id="GO:0046872">
    <property type="term" value="F:metal ion binding"/>
    <property type="evidence" value="ECO:0007669"/>
    <property type="project" value="UniProtKB-KW"/>
</dbReference>
<keyword evidence="7 12" id="KW-0411">Iron-sulfur</keyword>
<dbReference type="PANTHER" id="PTHR22960:SF0">
    <property type="entry name" value="MOLYBDENUM COFACTOR BIOSYNTHESIS PROTEIN 1"/>
    <property type="match status" value="1"/>
</dbReference>
<evidence type="ECO:0000256" key="11">
    <source>
        <dbReference type="ARBA" id="ARBA00048697"/>
    </source>
</evidence>
<keyword evidence="4 12" id="KW-0479">Metal-binding</keyword>
<dbReference type="InterPro" id="IPR010505">
    <property type="entry name" value="MoaA_twitch"/>
</dbReference>
<dbReference type="KEGG" id="mfa:Mfla_0560"/>
<feature type="binding site" evidence="12">
    <location>
        <position position="27"/>
    </location>
    <ligand>
        <name>[4Fe-4S] cluster</name>
        <dbReference type="ChEBI" id="CHEBI:49883"/>
        <label>1</label>
        <note>4Fe-4S-S-AdoMet</note>
    </ligand>
</feature>
<dbReference type="SMART" id="SM00729">
    <property type="entry name" value="Elp3"/>
    <property type="match status" value="1"/>
</dbReference>
<evidence type="ECO:0000313" key="15">
    <source>
        <dbReference type="Proteomes" id="UP000002440"/>
    </source>
</evidence>
<keyword evidence="5 12" id="KW-0547">Nucleotide-binding</keyword>
<comment type="catalytic activity">
    <reaction evidence="11 12">
        <text>GTP + AH2 + S-adenosyl-L-methionine = (8S)-3',8-cyclo-7,8-dihydroguanosine 5'-triphosphate + 5'-deoxyadenosine + L-methionine + A + H(+)</text>
        <dbReference type="Rhea" id="RHEA:49576"/>
        <dbReference type="ChEBI" id="CHEBI:13193"/>
        <dbReference type="ChEBI" id="CHEBI:15378"/>
        <dbReference type="ChEBI" id="CHEBI:17319"/>
        <dbReference type="ChEBI" id="CHEBI:17499"/>
        <dbReference type="ChEBI" id="CHEBI:37565"/>
        <dbReference type="ChEBI" id="CHEBI:57844"/>
        <dbReference type="ChEBI" id="CHEBI:59789"/>
        <dbReference type="ChEBI" id="CHEBI:131766"/>
        <dbReference type="EC" id="4.1.99.22"/>
    </reaction>
</comment>
<dbReference type="HAMAP" id="MF_01225_B">
    <property type="entry name" value="MoaA_B"/>
    <property type="match status" value="1"/>
</dbReference>
<dbReference type="InterPro" id="IPR000385">
    <property type="entry name" value="MoaA_NifB_PqqE_Fe-S-bd_CS"/>
</dbReference>
<dbReference type="PROSITE" id="PS51918">
    <property type="entry name" value="RADICAL_SAM"/>
    <property type="match status" value="1"/>
</dbReference>
<evidence type="ECO:0000256" key="9">
    <source>
        <dbReference type="ARBA" id="ARBA00023150"/>
    </source>
</evidence>
<dbReference type="EC" id="4.1.99.22" evidence="1 12"/>
<dbReference type="PANTHER" id="PTHR22960">
    <property type="entry name" value="MOLYBDOPTERIN COFACTOR SYNTHESIS PROTEIN A"/>
    <property type="match status" value="1"/>
</dbReference>
<keyword evidence="10 12" id="KW-0456">Lyase</keyword>
<evidence type="ECO:0000313" key="14">
    <source>
        <dbReference type="EMBL" id="ABE48830.1"/>
    </source>
</evidence>
<feature type="binding site" evidence="12">
    <location>
        <position position="274"/>
    </location>
    <ligand>
        <name>[4Fe-4S] cluster</name>
        <dbReference type="ChEBI" id="CHEBI:49883"/>
        <label>2</label>
        <note>4Fe-4S-substrate</note>
    </ligand>
</feature>
<keyword evidence="14" id="KW-0378">Hydrolase</keyword>
<dbReference type="HOGENOM" id="CLU_009273_0_1_4"/>
<feature type="binding site" evidence="12">
    <location>
        <position position="101"/>
    </location>
    <ligand>
        <name>GTP</name>
        <dbReference type="ChEBI" id="CHEBI:37565"/>
    </ligand>
</feature>
<dbReference type="InterPro" id="IPR013483">
    <property type="entry name" value="MoaA"/>
</dbReference>
<dbReference type="UniPathway" id="UPA00344"/>
<feature type="binding site" evidence="12">
    <location>
        <position position="20"/>
    </location>
    <ligand>
        <name>GTP</name>
        <dbReference type="ChEBI" id="CHEBI:37565"/>
    </ligand>
</feature>
<feature type="binding site" evidence="12">
    <location>
        <position position="260"/>
    </location>
    <ligand>
        <name>[4Fe-4S] cluster</name>
        <dbReference type="ChEBI" id="CHEBI:49883"/>
        <label>2</label>
        <note>4Fe-4S-substrate</note>
    </ligand>
</feature>
<accession>Q1H3V7</accession>
<feature type="binding site" evidence="12">
    <location>
        <position position="70"/>
    </location>
    <ligand>
        <name>GTP</name>
        <dbReference type="ChEBI" id="CHEBI:37565"/>
    </ligand>
</feature>
<comment type="pathway">
    <text evidence="12">Cofactor biosynthesis; molybdopterin biosynthesis.</text>
</comment>
<dbReference type="SFLD" id="SFLDG01383">
    <property type="entry name" value="cyclic_pyranopterin_phosphate"/>
    <property type="match status" value="1"/>
</dbReference>
<dbReference type="RefSeq" id="WP_011478927.1">
    <property type="nucleotide sequence ID" value="NC_007947.1"/>
</dbReference>
<evidence type="ECO:0000256" key="5">
    <source>
        <dbReference type="ARBA" id="ARBA00022741"/>
    </source>
</evidence>
<feature type="domain" description="Radical SAM core" evidence="13">
    <location>
        <begin position="11"/>
        <end position="234"/>
    </location>
</feature>
<keyword evidence="2 12" id="KW-0004">4Fe-4S</keyword>
<name>Q1H3V7_METFK</name>
<feature type="binding site" evidence="12">
    <location>
        <position position="33"/>
    </location>
    <ligand>
        <name>S-adenosyl-L-methionine</name>
        <dbReference type="ChEBI" id="CHEBI:59789"/>
    </ligand>
</feature>
<keyword evidence="8 12" id="KW-0342">GTP-binding</keyword>
<evidence type="ECO:0000256" key="6">
    <source>
        <dbReference type="ARBA" id="ARBA00023004"/>
    </source>
</evidence>
<feature type="binding site" evidence="12">
    <location>
        <position position="196"/>
    </location>
    <ligand>
        <name>S-adenosyl-L-methionine</name>
        <dbReference type="ChEBI" id="CHEBI:59789"/>
    </ligand>
</feature>
<evidence type="ECO:0000256" key="8">
    <source>
        <dbReference type="ARBA" id="ARBA00023134"/>
    </source>
</evidence>
<dbReference type="SFLD" id="SFLDG01386">
    <property type="entry name" value="main_SPASM_domain-containing"/>
    <property type="match status" value="1"/>
</dbReference>
<dbReference type="InterPro" id="IPR040064">
    <property type="entry name" value="MoaA-like"/>
</dbReference>
<comment type="cofactor">
    <cofactor evidence="12">
        <name>[4Fe-4S] cluster</name>
        <dbReference type="ChEBI" id="CHEBI:49883"/>
    </cofactor>
    <text evidence="12">Binds 2 [4Fe-4S] clusters. Binds 1 [4Fe-4S] cluster coordinated with 3 cysteines and an exchangeable S-adenosyl-L-methionine and 1 [4Fe-4S] cluster coordinated with 3 cysteines and the GTP-derived substrate.</text>
</comment>
<evidence type="ECO:0000256" key="1">
    <source>
        <dbReference type="ARBA" id="ARBA00012167"/>
    </source>
</evidence>
<dbReference type="EMBL" id="CP000284">
    <property type="protein sequence ID" value="ABE48830.1"/>
    <property type="molecule type" value="Genomic_DNA"/>
</dbReference>
<dbReference type="CDD" id="cd01335">
    <property type="entry name" value="Radical_SAM"/>
    <property type="match status" value="1"/>
</dbReference>
<dbReference type="STRING" id="265072.Mfla_0560"/>
<feature type="binding site" evidence="12">
    <location>
        <begin position="262"/>
        <end position="264"/>
    </location>
    <ligand>
        <name>GTP</name>
        <dbReference type="ChEBI" id="CHEBI:37565"/>
    </ligand>
</feature>
<dbReference type="GO" id="GO:0061798">
    <property type="term" value="F:GTP 3',8'-cyclase activity"/>
    <property type="evidence" value="ECO:0007669"/>
    <property type="project" value="UniProtKB-UniRule"/>
</dbReference>
<dbReference type="GO" id="GO:0006777">
    <property type="term" value="P:Mo-molybdopterin cofactor biosynthetic process"/>
    <property type="evidence" value="ECO:0007669"/>
    <property type="project" value="UniProtKB-UniRule"/>
</dbReference>
<comment type="similarity">
    <text evidence="12">Belongs to the radical SAM superfamily. MoaA family.</text>
</comment>
<dbReference type="Gene3D" id="3.20.20.70">
    <property type="entry name" value="Aldolase class I"/>
    <property type="match status" value="1"/>
</dbReference>
<keyword evidence="9 12" id="KW-0501">Molybdenum cofactor biosynthesis</keyword>
<evidence type="ECO:0000256" key="12">
    <source>
        <dbReference type="HAMAP-Rule" id="MF_01225"/>
    </source>
</evidence>
<evidence type="ECO:0000256" key="2">
    <source>
        <dbReference type="ARBA" id="ARBA00022485"/>
    </source>
</evidence>
<dbReference type="SFLD" id="SFLDG01067">
    <property type="entry name" value="SPASM/twitch_domain_containing"/>
    <property type="match status" value="1"/>
</dbReference>
<dbReference type="SUPFAM" id="SSF102114">
    <property type="entry name" value="Radical SAM enzymes"/>
    <property type="match status" value="1"/>
</dbReference>
<organism evidence="14 15">
    <name type="scientific">Methylobacillus flagellatus (strain ATCC 51484 / DSM 6875 / VKM B-1610 / KT)</name>
    <dbReference type="NCBI Taxonomy" id="265072"/>
    <lineage>
        <taxon>Bacteria</taxon>
        <taxon>Pseudomonadati</taxon>
        <taxon>Pseudomonadota</taxon>
        <taxon>Betaproteobacteria</taxon>
        <taxon>Nitrosomonadales</taxon>
        <taxon>Methylophilaceae</taxon>
        <taxon>Methylobacillus</taxon>
    </lineage>
</organism>
<comment type="function">
    <text evidence="12">Catalyzes the cyclization of GTP to (8S)-3',8-cyclo-7,8-dihydroguanosine 5'-triphosphate.</text>
</comment>
<evidence type="ECO:0000256" key="7">
    <source>
        <dbReference type="ARBA" id="ARBA00023014"/>
    </source>
</evidence>
<feature type="binding site" evidence="12">
    <location>
        <position position="257"/>
    </location>
    <ligand>
        <name>[4Fe-4S] cluster</name>
        <dbReference type="ChEBI" id="CHEBI:49883"/>
        <label>2</label>
        <note>4Fe-4S-substrate</note>
    </ligand>
</feature>
<dbReference type="Pfam" id="PF04055">
    <property type="entry name" value="Radical_SAM"/>
    <property type="match status" value="1"/>
</dbReference>
<feature type="binding site" evidence="12">
    <location>
        <position position="74"/>
    </location>
    <ligand>
        <name>S-adenosyl-L-methionine</name>
        <dbReference type="ChEBI" id="CHEBI:59789"/>
    </ligand>
</feature>
<evidence type="ECO:0000256" key="3">
    <source>
        <dbReference type="ARBA" id="ARBA00022691"/>
    </source>
</evidence>
<dbReference type="GO" id="GO:0061799">
    <property type="term" value="F:cyclic pyranopterin monophosphate synthase activity"/>
    <property type="evidence" value="ECO:0007669"/>
    <property type="project" value="TreeGrafter"/>
</dbReference>
<dbReference type="CDD" id="cd21117">
    <property type="entry name" value="Twitch_MoaA"/>
    <property type="match status" value="1"/>
</dbReference>
<dbReference type="Pfam" id="PF06463">
    <property type="entry name" value="Mob_synth_C"/>
    <property type="match status" value="1"/>
</dbReference>
<keyword evidence="6 12" id="KW-0408">Iron</keyword>
<dbReference type="InterPro" id="IPR006638">
    <property type="entry name" value="Elp3/MiaA/NifB-like_rSAM"/>
</dbReference>
<dbReference type="AlphaFoldDB" id="Q1H3V7"/>
<keyword evidence="15" id="KW-1185">Reference proteome</keyword>
<feature type="binding site" evidence="12">
    <location>
        <position position="34"/>
    </location>
    <ligand>
        <name>[4Fe-4S] cluster</name>
        <dbReference type="ChEBI" id="CHEBI:49883"/>
        <label>1</label>
        <note>4Fe-4S-S-AdoMet</note>
    </ligand>
</feature>
<dbReference type="GO" id="GO:1904047">
    <property type="term" value="F:S-adenosyl-L-methionine binding"/>
    <property type="evidence" value="ECO:0007669"/>
    <property type="project" value="UniProtKB-UniRule"/>
</dbReference>
<dbReference type="OrthoDB" id="9763993at2"/>
<protein>
    <recommendedName>
        <fullName evidence="1 12">GTP 3',8-cyclase</fullName>
        <ecNumber evidence="1 12">4.1.99.22</ecNumber>
    </recommendedName>
    <alternativeName>
        <fullName evidence="12">Molybdenum cofactor biosynthesis protein A</fullName>
    </alternativeName>
</protein>
<dbReference type="eggNOG" id="COG2896">
    <property type="taxonomic scope" value="Bacteria"/>
</dbReference>
<dbReference type="GO" id="GO:0005525">
    <property type="term" value="F:GTP binding"/>
    <property type="evidence" value="ECO:0007669"/>
    <property type="project" value="UniProtKB-UniRule"/>
</dbReference>
<dbReference type="PROSITE" id="PS01305">
    <property type="entry name" value="MOAA_NIFB_PQQE"/>
    <property type="match status" value="1"/>
</dbReference>
<feature type="binding site" evidence="12">
    <location>
        <position position="162"/>
    </location>
    <ligand>
        <name>GTP</name>
        <dbReference type="ChEBI" id="CHEBI:37565"/>
    </ligand>
</feature>
<dbReference type="InterPro" id="IPR013785">
    <property type="entry name" value="Aldolase_TIM"/>
</dbReference>
<evidence type="ECO:0000256" key="10">
    <source>
        <dbReference type="ARBA" id="ARBA00023239"/>
    </source>
</evidence>
<dbReference type="InterPro" id="IPR050105">
    <property type="entry name" value="MoCo_biosynth_MoaA/MoaC"/>
</dbReference>
<comment type="subunit">
    <text evidence="12">Monomer and homodimer.</text>
</comment>
<gene>
    <name evidence="12" type="primary">moaA</name>
    <name evidence="14" type="ordered locus">Mfla_0560</name>
</gene>
<dbReference type="InterPro" id="IPR058240">
    <property type="entry name" value="rSAM_sf"/>
</dbReference>
<dbReference type="NCBIfam" id="TIGR02666">
    <property type="entry name" value="moaA"/>
    <property type="match status" value="1"/>
</dbReference>
<feature type="binding site" evidence="12">
    <location>
        <position position="31"/>
    </location>
    <ligand>
        <name>[4Fe-4S] cluster</name>
        <dbReference type="ChEBI" id="CHEBI:49883"/>
        <label>1</label>
        <note>4Fe-4S-S-AdoMet</note>
    </ligand>
</feature>
<dbReference type="GO" id="GO:0016787">
    <property type="term" value="F:hydrolase activity"/>
    <property type="evidence" value="ECO:0007669"/>
    <property type="project" value="UniProtKB-KW"/>
</dbReference>
<keyword evidence="3 12" id="KW-0949">S-adenosyl-L-methionine</keyword>
<dbReference type="Proteomes" id="UP000002440">
    <property type="component" value="Chromosome"/>
</dbReference>
<reference evidence="14 15" key="1">
    <citation type="submission" date="2006-03" db="EMBL/GenBank/DDBJ databases">
        <title>Complete sequence of Methylobacillus flagellatus KT.</title>
        <authorList>
            <consortium name="US DOE Joint Genome Institute"/>
            <person name="Copeland A."/>
            <person name="Lucas S."/>
            <person name="Lapidus A."/>
            <person name="Barry K."/>
            <person name="Detter J.C."/>
            <person name="Glavina del Rio T."/>
            <person name="Hammon N."/>
            <person name="Israni S."/>
            <person name="Dalin E."/>
            <person name="Tice H."/>
            <person name="Pitluck S."/>
            <person name="Brettin T."/>
            <person name="Bruce D."/>
            <person name="Han C."/>
            <person name="Tapia R."/>
            <person name="Saunders E."/>
            <person name="Gilna P."/>
            <person name="Schmutz J."/>
            <person name="Larimer F."/>
            <person name="Land M."/>
            <person name="Kyrpides N."/>
            <person name="Anderson I."/>
            <person name="Richardson P."/>
        </authorList>
    </citation>
    <scope>NUCLEOTIDE SEQUENCE [LARGE SCALE GENOMIC DNA]</scope>
    <source>
        <strain evidence="15">KT / ATCC 51484 / DSM 6875</strain>
    </source>
</reference>
<dbReference type="InterPro" id="IPR007197">
    <property type="entry name" value="rSAM"/>
</dbReference>
<dbReference type="SFLD" id="SFLDS00029">
    <property type="entry name" value="Radical_SAM"/>
    <property type="match status" value="1"/>
</dbReference>
<feature type="binding site" evidence="12">
    <location>
        <position position="125"/>
    </location>
    <ligand>
        <name>S-adenosyl-L-methionine</name>
        <dbReference type="ChEBI" id="CHEBI:59789"/>
    </ligand>
</feature>
<proteinExistence type="inferred from homology"/>
<sequence>MVDSASHLTDPFGRRINYLRLSVTDRCDLRCHYCMPVGFSDYEIPDNWLTFEEIERVVNAFAKLGVNAVRVTGGEPLLRKDLATLISNLSRINGLSDISLSTNGTQLARYAKDLKTAGLHRINVSLDSLDPIEFSNVCGRDVLNKVLMGLTAAQESEFDLIKINTVYSPNTSIETIENLVEYSIRNRFTLRLIEVMPVGNTGRSTGPTHLDRVKKHCQSKYNLVESIDRGPGPAKYLVSADGKFKMGFITPMSSHFCDTCNRVRLSVDGTIYLCLGQNDKYELRPLLRSGISDEDLMEAIRLAVTYKPERHEFNEHPDKIIRIMAKTGG</sequence>
<dbReference type="GO" id="GO:0051539">
    <property type="term" value="F:4 iron, 4 sulfur cluster binding"/>
    <property type="evidence" value="ECO:0007669"/>
    <property type="project" value="UniProtKB-UniRule"/>
</dbReference>